<organism evidence="2 3">
    <name type="scientific">Austropuccinia psidii MF-1</name>
    <dbReference type="NCBI Taxonomy" id="1389203"/>
    <lineage>
        <taxon>Eukaryota</taxon>
        <taxon>Fungi</taxon>
        <taxon>Dikarya</taxon>
        <taxon>Basidiomycota</taxon>
        <taxon>Pucciniomycotina</taxon>
        <taxon>Pucciniomycetes</taxon>
        <taxon>Pucciniales</taxon>
        <taxon>Sphaerophragmiaceae</taxon>
        <taxon>Austropuccinia</taxon>
    </lineage>
</organism>
<comment type="caution">
    <text evidence="2">The sequence shown here is derived from an EMBL/GenBank/DDBJ whole genome shotgun (WGS) entry which is preliminary data.</text>
</comment>
<feature type="domain" description="Reverse transcriptase Ty1/copia-type" evidence="1">
    <location>
        <begin position="13"/>
        <end position="99"/>
    </location>
</feature>
<keyword evidence="3" id="KW-1185">Reference proteome</keyword>
<dbReference type="InterPro" id="IPR013103">
    <property type="entry name" value="RVT_2"/>
</dbReference>
<dbReference type="Pfam" id="PF07727">
    <property type="entry name" value="RVT_2"/>
    <property type="match status" value="1"/>
</dbReference>
<gene>
    <name evidence="2" type="ORF">O181_064313</name>
</gene>
<dbReference type="OrthoDB" id="1740642at2759"/>
<evidence type="ECO:0000313" key="2">
    <source>
        <dbReference type="EMBL" id="MBW0524598.1"/>
    </source>
</evidence>
<accession>A0A9Q3EMS6</accession>
<proteinExistence type="predicted"/>
<evidence type="ECO:0000313" key="3">
    <source>
        <dbReference type="Proteomes" id="UP000765509"/>
    </source>
</evidence>
<reference evidence="2" key="1">
    <citation type="submission" date="2021-03" db="EMBL/GenBank/DDBJ databases">
        <title>Draft genome sequence of rust myrtle Austropuccinia psidii MF-1, a brazilian biotype.</title>
        <authorList>
            <person name="Quecine M.C."/>
            <person name="Pachon D.M.R."/>
            <person name="Bonatelli M.L."/>
            <person name="Correr F.H."/>
            <person name="Franceschini L.M."/>
            <person name="Leite T.F."/>
            <person name="Margarido G.R.A."/>
            <person name="Almeida C.A."/>
            <person name="Ferrarezi J.A."/>
            <person name="Labate C.A."/>
        </authorList>
    </citation>
    <scope>NUCLEOTIDE SEQUENCE</scope>
    <source>
        <strain evidence="2">MF-1</strain>
    </source>
</reference>
<dbReference type="EMBL" id="AVOT02031158">
    <property type="protein sequence ID" value="MBW0524598.1"/>
    <property type="molecule type" value="Genomic_DNA"/>
</dbReference>
<protein>
    <recommendedName>
        <fullName evidence="1">Reverse transcriptase Ty1/copia-type domain-containing protein</fullName>
    </recommendedName>
</protein>
<name>A0A9Q3EMS6_9BASI</name>
<sequence length="122" mass="13985">MGFVVCVLDPCVFFRRGAHPIWLYIHVDDIAIFDKQVEDFKKEVLKEFEIKDIGPADLILGIKVTHFPDYVSLDQHHFADPLLELYGMSDCNPVSTPLVPNEHLSLASPDEISEFKKLRVNF</sequence>
<dbReference type="Proteomes" id="UP000765509">
    <property type="component" value="Unassembled WGS sequence"/>
</dbReference>
<dbReference type="AlphaFoldDB" id="A0A9Q3EMS6"/>
<evidence type="ECO:0000259" key="1">
    <source>
        <dbReference type="Pfam" id="PF07727"/>
    </source>
</evidence>